<keyword evidence="1" id="KW-1133">Transmembrane helix</keyword>
<evidence type="ECO:0000259" key="2">
    <source>
        <dbReference type="Pfam" id="PF09834"/>
    </source>
</evidence>
<dbReference type="KEGG" id="psyt:DSAG12_02372"/>
<protein>
    <submittedName>
        <fullName evidence="3">DUF2061 domain-containing protein</fullName>
    </submittedName>
</protein>
<feature type="transmembrane region" description="Helical" evidence="1">
    <location>
        <begin position="12"/>
        <end position="30"/>
    </location>
</feature>
<accession>A0A5B9DBN6</accession>
<evidence type="ECO:0000313" key="4">
    <source>
        <dbReference type="Proteomes" id="UP000321408"/>
    </source>
</evidence>
<dbReference type="RefSeq" id="WP_147663417.1">
    <property type="nucleotide sequence ID" value="NZ_CP042905.2"/>
</dbReference>
<organism evidence="3 4">
    <name type="scientific">Promethearchaeum syntrophicum</name>
    <dbReference type="NCBI Taxonomy" id="2594042"/>
    <lineage>
        <taxon>Archaea</taxon>
        <taxon>Promethearchaeati</taxon>
        <taxon>Promethearchaeota</taxon>
        <taxon>Promethearchaeia</taxon>
        <taxon>Promethearchaeales</taxon>
        <taxon>Promethearchaeaceae</taxon>
        <taxon>Promethearchaeum</taxon>
    </lineage>
</organism>
<keyword evidence="4" id="KW-1185">Reference proteome</keyword>
<keyword evidence="1" id="KW-0472">Membrane</keyword>
<reference evidence="3 4" key="1">
    <citation type="journal article" date="2020" name="Nature">
        <title>Isolation of an archaeon at the prokaryote-eukaryote interface.</title>
        <authorList>
            <person name="Imachi H."/>
            <person name="Nobu M.K."/>
            <person name="Nakahara N."/>
            <person name="Morono Y."/>
            <person name="Ogawara M."/>
            <person name="Takaki Y."/>
            <person name="Takano Y."/>
            <person name="Uematsu K."/>
            <person name="Ikuta T."/>
            <person name="Ito M."/>
            <person name="Matsui Y."/>
            <person name="Miyazaki M."/>
            <person name="Murata K."/>
            <person name="Saito Y."/>
            <person name="Sakai S."/>
            <person name="Song C."/>
            <person name="Tasumi E."/>
            <person name="Yamanaka Y."/>
            <person name="Yamaguchi T."/>
            <person name="Kamagata Y."/>
            <person name="Tamaki H."/>
            <person name="Takai K."/>
        </authorList>
    </citation>
    <scope>NUCLEOTIDE SEQUENCE [LARGE SCALE GENOMIC DNA]</scope>
    <source>
        <strain evidence="3 4">MK-D1</strain>
    </source>
</reference>
<feature type="transmembrane region" description="Helical" evidence="1">
    <location>
        <begin position="36"/>
        <end position="61"/>
    </location>
</feature>
<keyword evidence="1" id="KW-0812">Transmembrane</keyword>
<dbReference type="EMBL" id="CP042905">
    <property type="protein sequence ID" value="QEE16542.1"/>
    <property type="molecule type" value="Genomic_DNA"/>
</dbReference>
<dbReference type="AlphaFoldDB" id="A0A5B9DBN6"/>
<dbReference type="Proteomes" id="UP000321408">
    <property type="component" value="Chromosome"/>
</dbReference>
<sequence>MNWKTTLIKSLVYRVITITLGLLTAFIITGDFETALGLSLITESIQSLNYFGFESLWGYFYEKRIREDIKKEFRKREIDLKVSIEMIIDITKGFSEVDTFNPKIYNSLINFFDSSITNRNLKDFNSELIEAKKNFVALNQGRDF</sequence>
<name>A0A5B9DBN6_9ARCH</name>
<dbReference type="GeneID" id="41330360"/>
<gene>
    <name evidence="3" type="ORF">DSAG12_02372</name>
</gene>
<dbReference type="Pfam" id="PF09834">
    <property type="entry name" value="DUF2061"/>
    <property type="match status" value="1"/>
</dbReference>
<proteinExistence type="predicted"/>
<dbReference type="InterPro" id="IPR018638">
    <property type="entry name" value="DUF2061_membrane"/>
</dbReference>
<evidence type="ECO:0000313" key="3">
    <source>
        <dbReference type="EMBL" id="QEE16542.1"/>
    </source>
</evidence>
<feature type="domain" description="DUF2061" evidence="2">
    <location>
        <begin position="7"/>
        <end position="57"/>
    </location>
</feature>
<reference evidence="3 4" key="2">
    <citation type="journal article" date="2024" name="Int. J. Syst. Evol. Microbiol.">
        <title>Promethearchaeum syntrophicum gen. nov., sp. nov., an anaerobic, obligately syntrophic archaeon, the first isolate of the lineage 'Asgard' archaea, and proposal of the new archaeal phylum Promethearchaeota phyl. nov. and kingdom Promethearchaeati regn. nov.</title>
        <authorList>
            <person name="Imachi H."/>
            <person name="Nobu M.K."/>
            <person name="Kato S."/>
            <person name="Takaki Y."/>
            <person name="Miyazaki M."/>
            <person name="Miyata M."/>
            <person name="Ogawara M."/>
            <person name="Saito Y."/>
            <person name="Sakai S."/>
            <person name="Tahara Y.O."/>
            <person name="Takano Y."/>
            <person name="Tasumi E."/>
            <person name="Uematsu K."/>
            <person name="Yoshimura T."/>
            <person name="Itoh T."/>
            <person name="Ohkuma M."/>
            <person name="Takai K."/>
        </authorList>
    </citation>
    <scope>NUCLEOTIDE SEQUENCE [LARGE SCALE GENOMIC DNA]</scope>
    <source>
        <strain evidence="3 4">MK-D1</strain>
    </source>
</reference>
<evidence type="ECO:0000256" key="1">
    <source>
        <dbReference type="SAM" id="Phobius"/>
    </source>
</evidence>